<evidence type="ECO:0000259" key="2">
    <source>
        <dbReference type="Pfam" id="PF13417"/>
    </source>
</evidence>
<dbReference type="InterPro" id="IPR036249">
    <property type="entry name" value="Thioredoxin-like_sf"/>
</dbReference>
<dbReference type="EMBL" id="CP036501">
    <property type="protein sequence ID" value="UZP73552.1"/>
    <property type="molecule type" value="Genomic_DNA"/>
</dbReference>
<dbReference type="Gene3D" id="3.40.30.10">
    <property type="entry name" value="Glutaredoxin"/>
    <property type="match status" value="1"/>
</dbReference>
<dbReference type="SUPFAM" id="SSF52833">
    <property type="entry name" value="Thioredoxin-like"/>
    <property type="match status" value="1"/>
</dbReference>
<reference evidence="3 4" key="1">
    <citation type="submission" date="2019-02" db="EMBL/GenBank/DDBJ databases">
        <title>Halieaceae_genomes.</title>
        <authorList>
            <person name="Li S.-H."/>
        </authorList>
    </citation>
    <scope>NUCLEOTIDE SEQUENCE [LARGE SCALE GENOMIC DNA]</scope>
    <source>
        <strain evidence="3 4">JH123</strain>
    </source>
</reference>
<dbReference type="CDD" id="cd00299">
    <property type="entry name" value="GST_C_family"/>
    <property type="match status" value="1"/>
</dbReference>
<dbReference type="SUPFAM" id="SSF47616">
    <property type="entry name" value="GST C-terminal domain-like"/>
    <property type="match status" value="1"/>
</dbReference>
<dbReference type="Proteomes" id="UP001317963">
    <property type="component" value="Chromosome"/>
</dbReference>
<evidence type="ECO:0000313" key="3">
    <source>
        <dbReference type="EMBL" id="UZP73552.1"/>
    </source>
</evidence>
<keyword evidence="4" id="KW-1185">Reference proteome</keyword>
<feature type="domain" description="GST N-terminal" evidence="2">
    <location>
        <begin position="12"/>
        <end position="85"/>
    </location>
</feature>
<sequence length="367" mass="42209">MSDKPQVLELRGSSISYFTGKMENYFRLKGIPYRFESMVFPGEVARNKKVLGLSQMPVVQLPDGRWMTDTTAMIQWFEAAYPQNPIVPNDPILAYVCYLLEDWADEWWWRPAMHYRWYYEEGARFASGHLAREITGGMRLPLFVKRRMLRRRQRSGYTSGDGIGPDAVLGVEADVTALLAVLEGIFTKRPYLLGDYPTLADVGFSGPFFRHFALDPIPLQLLRHTAPKTLEWVMRLWNSNPSSFQGALVDPVPNDIRMLLAHMARGYLPYLNSNVDAVAGGKSRFTTTVDGVTYTKARSSRYRVWCLAELRRHYRVLSAGAEAQLQALLKETGLWEPLWHREHLPLLEGQERKLPFWADNKMTMINE</sequence>
<dbReference type="RefSeq" id="WP_279242347.1">
    <property type="nucleotide sequence ID" value="NZ_CP036501.1"/>
</dbReference>
<proteinExistence type="predicted"/>
<dbReference type="InterPro" id="IPR004045">
    <property type="entry name" value="Glutathione_S-Trfase_N"/>
</dbReference>
<evidence type="ECO:0000259" key="1">
    <source>
        <dbReference type="Pfam" id="PF00043"/>
    </source>
</evidence>
<dbReference type="Pfam" id="PF00043">
    <property type="entry name" value="GST_C"/>
    <property type="match status" value="1"/>
</dbReference>
<accession>A0ABY6Q4G7</accession>
<dbReference type="InterPro" id="IPR004046">
    <property type="entry name" value="GST_C"/>
</dbReference>
<organism evidence="3 4">
    <name type="scientific">Candidatus Paraluminiphilus aquimaris</name>
    <dbReference type="NCBI Taxonomy" id="2518994"/>
    <lineage>
        <taxon>Bacteria</taxon>
        <taxon>Pseudomonadati</taxon>
        <taxon>Pseudomonadota</taxon>
        <taxon>Gammaproteobacteria</taxon>
        <taxon>Cellvibrionales</taxon>
        <taxon>Halieaceae</taxon>
        <taxon>Candidatus Paraluminiphilus</taxon>
    </lineage>
</organism>
<dbReference type="Pfam" id="PF13417">
    <property type="entry name" value="GST_N_3"/>
    <property type="match status" value="1"/>
</dbReference>
<protein>
    <submittedName>
        <fullName evidence="3">Glutathione S-transferase family protein</fullName>
    </submittedName>
</protein>
<evidence type="ECO:0000313" key="4">
    <source>
        <dbReference type="Proteomes" id="UP001317963"/>
    </source>
</evidence>
<dbReference type="InterPro" id="IPR036282">
    <property type="entry name" value="Glutathione-S-Trfase_C_sf"/>
</dbReference>
<name>A0ABY6Q4G7_9GAMM</name>
<gene>
    <name evidence="3" type="ORF">E0F26_01850</name>
</gene>
<feature type="domain" description="Glutathione S-transferase C-terminal" evidence="1">
    <location>
        <begin position="171"/>
        <end position="238"/>
    </location>
</feature>
<dbReference type="Gene3D" id="1.20.1050.10">
    <property type="match status" value="1"/>
</dbReference>